<comment type="caution">
    <text evidence="2">The sequence shown here is derived from an EMBL/GenBank/DDBJ whole genome shotgun (WGS) entry which is preliminary data.</text>
</comment>
<evidence type="ECO:0000256" key="1">
    <source>
        <dbReference type="ARBA" id="ARBA00023239"/>
    </source>
</evidence>
<dbReference type="InterPro" id="IPR014748">
    <property type="entry name" value="Enoyl-CoA_hydra_C"/>
</dbReference>
<dbReference type="EMBL" id="MCGR01000117">
    <property type="protein sequence ID" value="ORY47199.1"/>
    <property type="molecule type" value="Genomic_DNA"/>
</dbReference>
<gene>
    <name evidence="2" type="ORF">BCR35DRAFT_356225</name>
</gene>
<dbReference type="AlphaFoldDB" id="A0A1Y2CJJ2"/>
<dbReference type="Proteomes" id="UP000193467">
    <property type="component" value="Unassembled WGS sequence"/>
</dbReference>
<evidence type="ECO:0000313" key="2">
    <source>
        <dbReference type="EMBL" id="ORY47199.1"/>
    </source>
</evidence>
<dbReference type="GO" id="GO:0006635">
    <property type="term" value="P:fatty acid beta-oxidation"/>
    <property type="evidence" value="ECO:0007669"/>
    <property type="project" value="TreeGrafter"/>
</dbReference>
<dbReference type="Pfam" id="PF00378">
    <property type="entry name" value="ECH_1"/>
    <property type="match status" value="1"/>
</dbReference>
<dbReference type="Gene3D" id="3.90.226.10">
    <property type="entry name" value="2-enoyl-CoA Hydratase, Chain A, domain 1"/>
    <property type="match status" value="1"/>
</dbReference>
<dbReference type="InterPro" id="IPR001753">
    <property type="entry name" value="Enoyl-CoA_hydra/iso"/>
</dbReference>
<protein>
    <submittedName>
        <fullName evidence="2">Enoyl-CoA hydratase/isomerase family protein</fullName>
    </submittedName>
</protein>
<dbReference type="GO" id="GO:0016853">
    <property type="term" value="F:isomerase activity"/>
    <property type="evidence" value="ECO:0007669"/>
    <property type="project" value="UniProtKB-KW"/>
</dbReference>
<dbReference type="PANTHER" id="PTHR11941">
    <property type="entry name" value="ENOYL-COA HYDRATASE-RELATED"/>
    <property type="match status" value="1"/>
</dbReference>
<proteinExistence type="predicted"/>
<dbReference type="InterPro" id="IPR029045">
    <property type="entry name" value="ClpP/crotonase-like_dom_sf"/>
</dbReference>
<dbReference type="Gene3D" id="1.10.12.10">
    <property type="entry name" value="Lyase 2-enoyl-coa Hydratase, Chain A, domain 2"/>
    <property type="match status" value="1"/>
</dbReference>
<dbReference type="CDD" id="cd06558">
    <property type="entry name" value="crotonase-like"/>
    <property type="match status" value="1"/>
</dbReference>
<evidence type="ECO:0000313" key="3">
    <source>
        <dbReference type="Proteomes" id="UP000193467"/>
    </source>
</evidence>
<dbReference type="GO" id="GO:0016829">
    <property type="term" value="F:lyase activity"/>
    <property type="evidence" value="ECO:0007669"/>
    <property type="project" value="UniProtKB-KW"/>
</dbReference>
<keyword evidence="2" id="KW-0413">Isomerase</keyword>
<keyword evidence="3" id="KW-1185">Reference proteome</keyword>
<dbReference type="InParanoid" id="A0A1Y2CJJ2"/>
<reference evidence="2 3" key="1">
    <citation type="submission" date="2016-07" db="EMBL/GenBank/DDBJ databases">
        <title>Pervasive Adenine N6-methylation of Active Genes in Fungi.</title>
        <authorList>
            <consortium name="DOE Joint Genome Institute"/>
            <person name="Mondo S.J."/>
            <person name="Dannebaum R.O."/>
            <person name="Kuo R.C."/>
            <person name="Labutti K."/>
            <person name="Haridas S."/>
            <person name="Kuo A."/>
            <person name="Salamov A."/>
            <person name="Ahrendt S.R."/>
            <person name="Lipzen A."/>
            <person name="Sullivan W."/>
            <person name="Andreopoulos W.B."/>
            <person name="Clum A."/>
            <person name="Lindquist E."/>
            <person name="Daum C."/>
            <person name="Ramamoorthy G.K."/>
            <person name="Gryganskyi A."/>
            <person name="Culley D."/>
            <person name="Magnuson J.K."/>
            <person name="James T.Y."/>
            <person name="O'Malley M.A."/>
            <person name="Stajich J.E."/>
            <person name="Spatafora J.W."/>
            <person name="Visel A."/>
            <person name="Grigoriev I.V."/>
        </authorList>
    </citation>
    <scope>NUCLEOTIDE SEQUENCE [LARGE SCALE GENOMIC DNA]</scope>
    <source>
        <strain evidence="2 3">62-1032</strain>
    </source>
</reference>
<organism evidence="2 3">
    <name type="scientific">Leucosporidium creatinivorum</name>
    <dbReference type="NCBI Taxonomy" id="106004"/>
    <lineage>
        <taxon>Eukaryota</taxon>
        <taxon>Fungi</taxon>
        <taxon>Dikarya</taxon>
        <taxon>Basidiomycota</taxon>
        <taxon>Pucciniomycotina</taxon>
        <taxon>Microbotryomycetes</taxon>
        <taxon>Leucosporidiales</taxon>
        <taxon>Leucosporidium</taxon>
    </lineage>
</organism>
<accession>A0A1Y2CJJ2</accession>
<name>A0A1Y2CJJ2_9BASI</name>
<keyword evidence="1" id="KW-0456">Lyase</keyword>
<sequence>MSSIFPDLPEILVTLDSIDPRIAIVSLNRPPQRNAFTGEMKDSLVEAFGRLDRDDRVKVVVLKGEENPGRAFCAGADLSKGDFSSKGRYSEDGVPTMARHRDGGGQTSLAAFKIRKPTIAAINGHAIGIGITMTLGFDIRLAWEDAKIGFVFAQRGIVTEAASSFFLPKLIGHSKAMELFMTAKVIPAASPSLTQLFSSLHPSPEATVTAALSMAREIALNNSSISAALIKALVWRGASSPEGQHLLDSKAMFVSGNSRDSIEGVKAFREKRKPSFEATVPRDLPSELWPWWSEVDIVERSGGSKL</sequence>
<dbReference type="PANTHER" id="PTHR11941:SF54">
    <property type="entry name" value="ENOYL-COA HYDRATASE, MITOCHONDRIAL"/>
    <property type="match status" value="1"/>
</dbReference>
<dbReference type="SUPFAM" id="SSF52096">
    <property type="entry name" value="ClpP/crotonase"/>
    <property type="match status" value="1"/>
</dbReference>
<dbReference type="STRING" id="106004.A0A1Y2CJJ2"/>
<dbReference type="OrthoDB" id="2018133at2759"/>